<dbReference type="InterPro" id="IPR011330">
    <property type="entry name" value="Glyco_hydro/deAcase_b/a-brl"/>
</dbReference>
<dbReference type="KEGG" id="atl:Athai_34170"/>
<sequence length="283" mass="32171">MPLHLPEGKRLAVNIGVDFDAHSVWMGLFERTSPLYLSRGEFGAEVGVPRLLDLFDRHDVRATFFTPTHTMATFPDRVAAVVDAGHEIAAHGCYHEFVPALDAPEERRLMEVTIGLHEKYIGRRPIGYRSPASDFTDETHRLLEEFGFGYDSSLMGRDFQPYRPRPVTTVDRERGNTFGDPASFLEFPVSWYLGDFPATEYVPGANPGFTPIEPLLTQWMEQFDYAYANEPNGSVCLTVHPQCIGRAHHIMALERFVEYVGSHRDVWLAPLRDLAARWEDTRT</sequence>
<dbReference type="GO" id="GO:0016810">
    <property type="term" value="F:hydrolase activity, acting on carbon-nitrogen (but not peptide) bonds"/>
    <property type="evidence" value="ECO:0007669"/>
    <property type="project" value="InterPro"/>
</dbReference>
<proteinExistence type="predicted"/>
<dbReference type="RefSeq" id="WP_203962365.1">
    <property type="nucleotide sequence ID" value="NZ_AP023355.1"/>
</dbReference>
<dbReference type="InterPro" id="IPR037950">
    <property type="entry name" value="PgdA-like"/>
</dbReference>
<dbReference type="GO" id="GO:0005975">
    <property type="term" value="P:carbohydrate metabolic process"/>
    <property type="evidence" value="ECO:0007669"/>
    <property type="project" value="InterPro"/>
</dbReference>
<accession>A0A7R7HY71</accession>
<dbReference type="Pfam" id="PF01522">
    <property type="entry name" value="Polysacc_deac_1"/>
    <property type="match status" value="1"/>
</dbReference>
<feature type="domain" description="NodB homology" evidence="1">
    <location>
        <begin position="33"/>
        <end position="269"/>
    </location>
</feature>
<evidence type="ECO:0000259" key="1">
    <source>
        <dbReference type="PROSITE" id="PS51677"/>
    </source>
</evidence>
<evidence type="ECO:0000313" key="3">
    <source>
        <dbReference type="Proteomes" id="UP000611640"/>
    </source>
</evidence>
<dbReference type="CDD" id="cd10938">
    <property type="entry name" value="CE4_HpPgdA_like"/>
    <property type="match status" value="1"/>
</dbReference>
<dbReference type="AlphaFoldDB" id="A0A7R7HY71"/>
<dbReference type="InterPro" id="IPR002509">
    <property type="entry name" value="NODB_dom"/>
</dbReference>
<dbReference type="PANTHER" id="PTHR47561">
    <property type="entry name" value="POLYSACCHARIDE DEACETYLASE FAMILY PROTEIN (AFU_ORTHOLOGUE AFUA_6G05030)"/>
    <property type="match status" value="1"/>
</dbReference>
<name>A0A7R7HY71_9ACTN</name>
<reference evidence="2 3" key="1">
    <citation type="submission" date="2020-08" db="EMBL/GenBank/DDBJ databases">
        <title>Whole genome shotgun sequence of Actinocatenispora thailandica NBRC 105041.</title>
        <authorList>
            <person name="Komaki H."/>
            <person name="Tamura T."/>
        </authorList>
    </citation>
    <scope>NUCLEOTIDE SEQUENCE [LARGE SCALE GENOMIC DNA]</scope>
    <source>
        <strain evidence="2 3">NBRC 105041</strain>
    </source>
</reference>
<evidence type="ECO:0000313" key="2">
    <source>
        <dbReference type="EMBL" id="BCJ35914.1"/>
    </source>
</evidence>
<dbReference type="Proteomes" id="UP000611640">
    <property type="component" value="Chromosome"/>
</dbReference>
<dbReference type="SUPFAM" id="SSF88713">
    <property type="entry name" value="Glycoside hydrolase/deacetylase"/>
    <property type="match status" value="1"/>
</dbReference>
<dbReference type="Gene3D" id="3.20.20.370">
    <property type="entry name" value="Glycoside hydrolase/deacetylase"/>
    <property type="match status" value="1"/>
</dbReference>
<dbReference type="PANTHER" id="PTHR47561:SF1">
    <property type="entry name" value="POLYSACCHARIDE DEACETYLASE FAMILY PROTEIN (AFU_ORTHOLOGUE AFUA_6G05030)"/>
    <property type="match status" value="1"/>
</dbReference>
<organism evidence="2 3">
    <name type="scientific">Actinocatenispora thailandica</name>
    <dbReference type="NCBI Taxonomy" id="227318"/>
    <lineage>
        <taxon>Bacteria</taxon>
        <taxon>Bacillati</taxon>
        <taxon>Actinomycetota</taxon>
        <taxon>Actinomycetes</taxon>
        <taxon>Micromonosporales</taxon>
        <taxon>Micromonosporaceae</taxon>
        <taxon>Actinocatenispora</taxon>
    </lineage>
</organism>
<gene>
    <name evidence="2" type="ORF">Athai_34170</name>
</gene>
<keyword evidence="3" id="KW-1185">Reference proteome</keyword>
<dbReference type="PROSITE" id="PS51677">
    <property type="entry name" value="NODB"/>
    <property type="match status" value="1"/>
</dbReference>
<dbReference type="EMBL" id="AP023355">
    <property type="protein sequence ID" value="BCJ35914.1"/>
    <property type="molecule type" value="Genomic_DNA"/>
</dbReference>
<protein>
    <recommendedName>
        <fullName evidence="1">NodB homology domain-containing protein</fullName>
    </recommendedName>
</protein>